<name>A0A915JHA4_ROMCU</name>
<accession>A0A915JHA4</accession>
<evidence type="ECO:0000313" key="2">
    <source>
        <dbReference type="WBParaSite" id="nRc.2.0.1.t25495-RA"/>
    </source>
</evidence>
<protein>
    <submittedName>
        <fullName evidence="2">Uncharacterized protein</fullName>
    </submittedName>
</protein>
<dbReference type="AlphaFoldDB" id="A0A915JHA4"/>
<evidence type="ECO:0000313" key="1">
    <source>
        <dbReference type="Proteomes" id="UP000887565"/>
    </source>
</evidence>
<proteinExistence type="predicted"/>
<reference evidence="2" key="1">
    <citation type="submission" date="2022-11" db="UniProtKB">
        <authorList>
            <consortium name="WormBaseParasite"/>
        </authorList>
    </citation>
    <scope>IDENTIFICATION</scope>
</reference>
<organism evidence="1 2">
    <name type="scientific">Romanomermis culicivorax</name>
    <name type="common">Nematode worm</name>
    <dbReference type="NCBI Taxonomy" id="13658"/>
    <lineage>
        <taxon>Eukaryota</taxon>
        <taxon>Metazoa</taxon>
        <taxon>Ecdysozoa</taxon>
        <taxon>Nematoda</taxon>
        <taxon>Enoplea</taxon>
        <taxon>Dorylaimia</taxon>
        <taxon>Mermithida</taxon>
        <taxon>Mermithoidea</taxon>
        <taxon>Mermithidae</taxon>
        <taxon>Romanomermis</taxon>
    </lineage>
</organism>
<dbReference type="Proteomes" id="UP000887565">
    <property type="component" value="Unplaced"/>
</dbReference>
<keyword evidence="1" id="KW-1185">Reference proteome</keyword>
<dbReference type="WBParaSite" id="nRc.2.0.1.t25495-RA">
    <property type="protein sequence ID" value="nRc.2.0.1.t25495-RA"/>
    <property type="gene ID" value="nRc.2.0.1.g25495"/>
</dbReference>
<sequence>MNYAAHPFENSTKNVEIRKLFQFRPPATRLTFLLALFSKNTNYQLKHEITFTMMKTIKDKM</sequence>